<proteinExistence type="predicted"/>
<dbReference type="OMA" id="WGTQHLP"/>
<sequence length="432" mass="46455">MPKSIDALPQSGRWQLYVHKLRAWIPGDDEQPVRPYLMLVVSTDDGAFLACEPGDTPEDASGGNVVKEKPTAETVLRFLRRCMTHPRLMNTSKAGERRKPARPKTIRFADTTTASLHLGDESKWAAETACEYVEGCREGLKAIGVSDVSFAPVPPQLVNDIIRGQIEPNMAPANQEWGTQHLPGLMESVDGFTPAFGASLFGAAADFVRAAPWEKIASRRPIQLAYRLVLREDVAMKITSYGSVVGDAESGSFGLSVHKTVEDAMRAYKMENGDDGDDDAGAGEDGGQSCMFGSIFETPFEDIDAAEANAWDLAPMIGESDANAKYFPLFCKIAVEKGADGAEDSLSVTRPAIIELQCFELMMKAIVSLIKSGDLKSIGDDVRDGAGPWTVRADTMAGSTSKRGDAEIERAEIELSVTLPPIESAAGGGAYV</sequence>
<dbReference type="EMBL" id="HBDY01000920">
    <property type="protein sequence ID" value="CAD8227419.1"/>
    <property type="molecule type" value="Transcribed_RNA"/>
</dbReference>
<name>A0A7R9T7D0_MICPS</name>
<dbReference type="AlphaFoldDB" id="A0A7R9T7D0"/>
<evidence type="ECO:0000313" key="1">
    <source>
        <dbReference type="EMBL" id="CAD8227419.1"/>
    </source>
</evidence>
<protein>
    <submittedName>
        <fullName evidence="1">Uncharacterized protein</fullName>
    </submittedName>
</protein>
<reference evidence="1" key="1">
    <citation type="submission" date="2021-01" db="EMBL/GenBank/DDBJ databases">
        <authorList>
            <person name="Corre E."/>
            <person name="Pelletier E."/>
            <person name="Niang G."/>
            <person name="Scheremetjew M."/>
            <person name="Finn R."/>
            <person name="Kale V."/>
            <person name="Holt S."/>
            <person name="Cochrane G."/>
            <person name="Meng A."/>
            <person name="Brown T."/>
            <person name="Cohen L."/>
        </authorList>
    </citation>
    <scope>NUCLEOTIDE SEQUENCE</scope>
    <source>
        <strain evidence="1">RCC1614</strain>
    </source>
</reference>
<gene>
    <name evidence="1" type="ORF">MPUS1402_LOCUS694</name>
</gene>
<accession>A0A7R9T7D0</accession>
<organism evidence="1">
    <name type="scientific">Micromonas pusilla</name>
    <name type="common">Picoplanktonic green alga</name>
    <name type="synonym">Chromulina pusilla</name>
    <dbReference type="NCBI Taxonomy" id="38833"/>
    <lineage>
        <taxon>Eukaryota</taxon>
        <taxon>Viridiplantae</taxon>
        <taxon>Chlorophyta</taxon>
        <taxon>Mamiellophyceae</taxon>
        <taxon>Mamiellales</taxon>
        <taxon>Mamiellaceae</taxon>
        <taxon>Micromonas</taxon>
    </lineage>
</organism>